<keyword evidence="8" id="KW-1185">Reference proteome</keyword>
<feature type="transmembrane region" description="Helical" evidence="5">
    <location>
        <begin position="34"/>
        <end position="57"/>
    </location>
</feature>
<evidence type="ECO:0000256" key="4">
    <source>
        <dbReference type="ARBA" id="ARBA00023136"/>
    </source>
</evidence>
<evidence type="ECO:0000313" key="8">
    <source>
        <dbReference type="Proteomes" id="UP000298681"/>
    </source>
</evidence>
<evidence type="ECO:0000313" key="7">
    <source>
        <dbReference type="EMBL" id="TKS55111.1"/>
    </source>
</evidence>
<feature type="domain" description="Translocation and assembly module TamB C-terminal" evidence="6">
    <location>
        <begin position="979"/>
        <end position="1309"/>
    </location>
</feature>
<proteinExistence type="predicted"/>
<dbReference type="RefSeq" id="WP_134674466.1">
    <property type="nucleotide sequence ID" value="NZ_SPUH01000001.1"/>
</dbReference>
<evidence type="ECO:0000256" key="2">
    <source>
        <dbReference type="ARBA" id="ARBA00022692"/>
    </source>
</evidence>
<comment type="subcellular location">
    <subcellularLocation>
        <location evidence="1">Membrane</location>
        <topology evidence="1">Single-pass membrane protein</topology>
    </subcellularLocation>
</comment>
<evidence type="ECO:0000256" key="3">
    <source>
        <dbReference type="ARBA" id="ARBA00022989"/>
    </source>
</evidence>
<dbReference type="EMBL" id="SPUH01000001">
    <property type="protein sequence ID" value="TKS55111.1"/>
    <property type="molecule type" value="Genomic_DNA"/>
</dbReference>
<dbReference type="GO" id="GO:0005886">
    <property type="term" value="C:plasma membrane"/>
    <property type="evidence" value="ECO:0007669"/>
    <property type="project" value="InterPro"/>
</dbReference>
<evidence type="ECO:0000259" key="6">
    <source>
        <dbReference type="Pfam" id="PF04357"/>
    </source>
</evidence>
<dbReference type="Pfam" id="PF04357">
    <property type="entry name" value="TamB"/>
    <property type="match status" value="1"/>
</dbReference>
<dbReference type="GO" id="GO:0097347">
    <property type="term" value="C:TAM protein secretion complex"/>
    <property type="evidence" value="ECO:0007669"/>
    <property type="project" value="TreeGrafter"/>
</dbReference>
<sequence length="1311" mass="138352">MAVFESQRDGEAAEAREARIAELRARRRKRLRWLAWRSGIAVGVLGLLAVGLAYWLLTTLGGRDFLLAQIQARLPAGTVFEWRAAEGPASGPLTLYDVRFVYQACPDRDEEPVPFGDCDAPLRLSFEAARVMLDPDIRPLFGRRLRLDALEVDDARLLLPPGSDEPFELPTWPGSLPQIGPLPLALQADRIDIRDFEVIGAEGPLIDVRSASGALDASNGALRMDNLLVDSDRGAFRVHGHYLPDQGYRMDLVASALLPAPAGRTRPRLGLVARGDVNDLAIAVRGHAPAPLAIDLTLRGGERPGWRLGVDAEALDLALLAGGEAGATPLRVLLAADGVGGEANLQGRIGYGELEAVIHPSAVQLEDQVLELRPLRVDALDGRISLRGRADFTDRERPQGKFSLSARDVQWRGRADAATGEMPPAVIADADLGLAGALDAWAVIGKASVARDAQQAEVELDGRGNADGLQLRTLRATMPEGRLDGHGTLAWAPALAWRLDAELAGFDPGYFLPDWNGRIDGTLASTGDTRADGGLDILVDAPRLAGTLRNRRLAGHARVELHGPATAAAPETGFDFAGDVDLRLGNSHVVARGEIAQQIDIDANLAPLQLDDLLPGAGGRVEGTLQLSGRRDAPGIDADLTGRDLRWNDYTAGSVRLVGALPGGRGNGRLTLAAQAVQAGVMLDSVELEARGRIDAFDATARARGNIGALDLAASLQRAGQGWRGALDALRLAPSRGAVWNLQSPARFAVGGGRWQVDESCFLGTDGGSLCVAADWPRNGLTATGRQLPLVLVEPWLPPREDGTPWALRGEVAIDARLRPVGNGFAGNVALTSASGGLRFSPRARRDVVSYSDLALEASFNANSLEATLATAIDDTGRVRAELRTGWDAYAPLSGRLEADIDNLTWVELFSPDIVEPQGQLVARVTVDGTRAAPRIGGQAELTGFSTEIPSLAIAPTDGNLRLDAAADGSARLAGSLRSGEGTLRIDGSLGLTGQAPIVLNLRGSNVLVSDTRDLHAVADPDLVVRIAPGQPISVTGEVGVPEARLDLERLSEGVSTSPDVVVLDPVDPEQGPPTGISLDLTVALGDEVHLNGFGLTGQLGGRLRIRQVPGREIIGLGSLNASGLYRAYGQELRITRGAFTWSNDPIADPVINLRAERRIEAEELTAGIDVRGRVSSPSVDVWTDPARDQSEALAYLALGRSLTTVTGAEGAQLDAASAALSAGGGIIASQLGSRLGLDSAGIGASRALGGSVLGIGKQLSPRLYVGFGVSLLGTGQVLTLKYLLGRGFDVEIESSTLESRGSLNWRRERD</sequence>
<reference evidence="7 8" key="1">
    <citation type="submission" date="2019-01" db="EMBL/GenBank/DDBJ databases">
        <authorList>
            <person name="Zhang S."/>
        </authorList>
    </citation>
    <scope>NUCLEOTIDE SEQUENCE [LARGE SCALE GENOMIC DNA]</scope>
    <source>
        <strain evidence="7 8">1626</strain>
    </source>
</reference>
<dbReference type="PANTHER" id="PTHR36985:SF1">
    <property type="entry name" value="TRANSLOCATION AND ASSEMBLY MODULE SUBUNIT TAMB"/>
    <property type="match status" value="1"/>
</dbReference>
<accession>A0A4Z1RN39</accession>
<organism evidence="7 8">
    <name type="scientific">Luteimonas yindakuii</name>
    <dbReference type="NCBI Taxonomy" id="2565782"/>
    <lineage>
        <taxon>Bacteria</taxon>
        <taxon>Pseudomonadati</taxon>
        <taxon>Pseudomonadota</taxon>
        <taxon>Gammaproteobacteria</taxon>
        <taxon>Lysobacterales</taxon>
        <taxon>Lysobacteraceae</taxon>
        <taxon>Luteimonas</taxon>
    </lineage>
</organism>
<dbReference type="GO" id="GO:0009306">
    <property type="term" value="P:protein secretion"/>
    <property type="evidence" value="ECO:0007669"/>
    <property type="project" value="InterPro"/>
</dbReference>
<dbReference type="InterPro" id="IPR007452">
    <property type="entry name" value="TamB_C"/>
</dbReference>
<name>A0A4Z1RN39_9GAMM</name>
<keyword evidence="4 5" id="KW-0472">Membrane</keyword>
<keyword evidence="2 5" id="KW-0812">Transmembrane</keyword>
<dbReference type="Proteomes" id="UP000298681">
    <property type="component" value="Unassembled WGS sequence"/>
</dbReference>
<evidence type="ECO:0000256" key="1">
    <source>
        <dbReference type="ARBA" id="ARBA00004167"/>
    </source>
</evidence>
<keyword evidence="3 5" id="KW-1133">Transmembrane helix</keyword>
<protein>
    <submittedName>
        <fullName evidence="7">Translocation/assembly module TamB</fullName>
    </submittedName>
</protein>
<comment type="caution">
    <text evidence="7">The sequence shown here is derived from an EMBL/GenBank/DDBJ whole genome shotgun (WGS) entry which is preliminary data.</text>
</comment>
<dbReference type="PANTHER" id="PTHR36985">
    <property type="entry name" value="TRANSLOCATION AND ASSEMBLY MODULE SUBUNIT TAMB"/>
    <property type="match status" value="1"/>
</dbReference>
<gene>
    <name evidence="7" type="ORF">E4582_10285</name>
</gene>
<evidence type="ECO:0000256" key="5">
    <source>
        <dbReference type="SAM" id="Phobius"/>
    </source>
</evidence>